<accession>D6SP56</accession>
<dbReference type="Proteomes" id="UP000005496">
    <property type="component" value="Unassembled WGS sequence"/>
</dbReference>
<name>D6SP56_9BACT</name>
<evidence type="ECO:0000313" key="1">
    <source>
        <dbReference type="EMBL" id="EFI34532.1"/>
    </source>
</evidence>
<organism evidence="1 2">
    <name type="scientific">Desulfonatronospira thiodismutans ASO3-1</name>
    <dbReference type="NCBI Taxonomy" id="555779"/>
    <lineage>
        <taxon>Bacteria</taxon>
        <taxon>Pseudomonadati</taxon>
        <taxon>Thermodesulfobacteriota</taxon>
        <taxon>Desulfovibrionia</taxon>
        <taxon>Desulfovibrionales</taxon>
        <taxon>Desulfonatronovibrionaceae</taxon>
        <taxon>Desulfonatronospira</taxon>
    </lineage>
</organism>
<evidence type="ECO:0000313" key="2">
    <source>
        <dbReference type="Proteomes" id="UP000005496"/>
    </source>
</evidence>
<reference evidence="1" key="1">
    <citation type="submission" date="2010-05" db="EMBL/GenBank/DDBJ databases">
        <title>The draft genome of Desulfonatronospira thiodismutans ASO3-1.</title>
        <authorList>
            <consortium name="US DOE Joint Genome Institute (JGI-PGF)"/>
            <person name="Lucas S."/>
            <person name="Copeland A."/>
            <person name="Lapidus A."/>
            <person name="Cheng J.-F."/>
            <person name="Bruce D."/>
            <person name="Goodwin L."/>
            <person name="Pitluck S."/>
            <person name="Chertkov O."/>
            <person name="Brettin T."/>
            <person name="Detter J.C."/>
            <person name="Han C."/>
            <person name="Land M.L."/>
            <person name="Hauser L."/>
            <person name="Kyrpides N."/>
            <person name="Mikhailova N."/>
            <person name="Muyzer G."/>
            <person name="Woyke T."/>
        </authorList>
    </citation>
    <scope>NUCLEOTIDE SEQUENCE [LARGE SCALE GENOMIC DNA]</scope>
    <source>
        <strain evidence="1">ASO3-1</strain>
    </source>
</reference>
<dbReference type="OrthoDB" id="9758243at2"/>
<dbReference type="eggNOG" id="COG0610">
    <property type="taxonomic scope" value="Bacteria"/>
</dbReference>
<keyword evidence="2" id="KW-1185">Reference proteome</keyword>
<dbReference type="RefSeq" id="WP_008869852.1">
    <property type="nucleotide sequence ID" value="NZ_ACJN02000002.1"/>
</dbReference>
<comment type="caution">
    <text evidence="1">The sequence shown here is derived from an EMBL/GenBank/DDBJ whole genome shotgun (WGS) entry which is preliminary data.</text>
</comment>
<gene>
    <name evidence="1" type="ORF">Dthio_PD1902</name>
</gene>
<dbReference type="AlphaFoldDB" id="D6SP56"/>
<dbReference type="EMBL" id="ACJN02000002">
    <property type="protein sequence ID" value="EFI34532.1"/>
    <property type="molecule type" value="Genomic_DNA"/>
</dbReference>
<protein>
    <submittedName>
        <fullName evidence="1">Type I site-specific deoxyribonuclease, HsdR family</fullName>
    </submittedName>
</protein>
<proteinExistence type="predicted"/>
<sequence length="56" mass="6528">MVSRARPERLTQNRVVDLFTRSEAEGGLGYRYLGDWHQSERQPALQPMPLSMLVRQ</sequence>